<dbReference type="Pfam" id="PF13191">
    <property type="entry name" value="AAA_16"/>
    <property type="match status" value="1"/>
</dbReference>
<evidence type="ECO:0000256" key="2">
    <source>
        <dbReference type="ARBA" id="ARBA00022840"/>
    </source>
</evidence>
<dbReference type="GO" id="GO:0003677">
    <property type="term" value="F:DNA binding"/>
    <property type="evidence" value="ECO:0007669"/>
    <property type="project" value="InterPro"/>
</dbReference>
<dbReference type="InterPro" id="IPR027417">
    <property type="entry name" value="P-loop_NTPase"/>
</dbReference>
<name>A0A939PKV9_9ACTN</name>
<evidence type="ECO:0000313" key="5">
    <source>
        <dbReference type="Proteomes" id="UP000669179"/>
    </source>
</evidence>
<dbReference type="RefSeq" id="WP_208258935.1">
    <property type="nucleotide sequence ID" value="NZ_JAGEOJ010000012.1"/>
</dbReference>
<keyword evidence="1" id="KW-0547">Nucleotide-binding</keyword>
<dbReference type="SMART" id="SM00421">
    <property type="entry name" value="HTH_LUXR"/>
    <property type="match status" value="1"/>
</dbReference>
<dbReference type="GO" id="GO:0005737">
    <property type="term" value="C:cytoplasm"/>
    <property type="evidence" value="ECO:0007669"/>
    <property type="project" value="TreeGrafter"/>
</dbReference>
<dbReference type="InterPro" id="IPR011990">
    <property type="entry name" value="TPR-like_helical_dom_sf"/>
</dbReference>
<gene>
    <name evidence="4" type="ORF">J4573_28270</name>
</gene>
<dbReference type="GO" id="GO:0006355">
    <property type="term" value="P:regulation of DNA-templated transcription"/>
    <property type="evidence" value="ECO:0007669"/>
    <property type="project" value="InterPro"/>
</dbReference>
<dbReference type="PROSITE" id="PS50043">
    <property type="entry name" value="HTH_LUXR_2"/>
    <property type="match status" value="1"/>
</dbReference>
<dbReference type="GO" id="GO:0005524">
    <property type="term" value="F:ATP binding"/>
    <property type="evidence" value="ECO:0007669"/>
    <property type="project" value="UniProtKB-KW"/>
</dbReference>
<accession>A0A939PKV9</accession>
<dbReference type="Pfam" id="PF00196">
    <property type="entry name" value="GerE"/>
    <property type="match status" value="1"/>
</dbReference>
<evidence type="ECO:0000256" key="1">
    <source>
        <dbReference type="ARBA" id="ARBA00022741"/>
    </source>
</evidence>
<keyword evidence="5" id="KW-1185">Reference proteome</keyword>
<dbReference type="PRINTS" id="PR00038">
    <property type="entry name" value="HTHLUXR"/>
</dbReference>
<dbReference type="SUPFAM" id="SSF46894">
    <property type="entry name" value="C-terminal effector domain of the bipartite response regulators"/>
    <property type="match status" value="1"/>
</dbReference>
<reference evidence="4" key="1">
    <citation type="submission" date="2021-03" db="EMBL/GenBank/DDBJ databases">
        <authorList>
            <person name="Kanchanasin P."/>
            <person name="Saeng-In P."/>
            <person name="Phongsopitanun W."/>
            <person name="Yuki M."/>
            <person name="Kudo T."/>
            <person name="Ohkuma M."/>
            <person name="Tanasupawat S."/>
        </authorList>
    </citation>
    <scope>NUCLEOTIDE SEQUENCE</scope>
    <source>
        <strain evidence="4">GKU 128</strain>
    </source>
</reference>
<dbReference type="Gene3D" id="1.10.10.10">
    <property type="entry name" value="Winged helix-like DNA-binding domain superfamily/Winged helix DNA-binding domain"/>
    <property type="match status" value="1"/>
</dbReference>
<dbReference type="PANTHER" id="PTHR16305">
    <property type="entry name" value="TESTICULAR SOLUBLE ADENYLYL CYCLASE"/>
    <property type="match status" value="1"/>
</dbReference>
<dbReference type="SUPFAM" id="SSF52540">
    <property type="entry name" value="P-loop containing nucleoside triphosphate hydrolases"/>
    <property type="match status" value="1"/>
</dbReference>
<dbReference type="EMBL" id="JAGEOJ010000012">
    <property type="protein sequence ID" value="MBO2451024.1"/>
    <property type="molecule type" value="Genomic_DNA"/>
</dbReference>
<dbReference type="AlphaFoldDB" id="A0A939PKV9"/>
<dbReference type="CDD" id="cd06170">
    <property type="entry name" value="LuxR_C_like"/>
    <property type="match status" value="1"/>
</dbReference>
<dbReference type="InterPro" id="IPR036388">
    <property type="entry name" value="WH-like_DNA-bd_sf"/>
</dbReference>
<dbReference type="InterPro" id="IPR041664">
    <property type="entry name" value="AAA_16"/>
</dbReference>
<dbReference type="InterPro" id="IPR016032">
    <property type="entry name" value="Sig_transdc_resp-reg_C-effctor"/>
</dbReference>
<organism evidence="4 5">
    <name type="scientific">Actinomadura barringtoniae</name>
    <dbReference type="NCBI Taxonomy" id="1427535"/>
    <lineage>
        <taxon>Bacteria</taxon>
        <taxon>Bacillati</taxon>
        <taxon>Actinomycetota</taxon>
        <taxon>Actinomycetes</taxon>
        <taxon>Streptosporangiales</taxon>
        <taxon>Thermomonosporaceae</taxon>
        <taxon>Actinomadura</taxon>
    </lineage>
</organism>
<dbReference type="Gene3D" id="1.25.40.10">
    <property type="entry name" value="Tetratricopeptide repeat domain"/>
    <property type="match status" value="1"/>
</dbReference>
<evidence type="ECO:0000259" key="3">
    <source>
        <dbReference type="PROSITE" id="PS50043"/>
    </source>
</evidence>
<sequence>MSSPNASHRPARLVGRRDVLDLLDRALNATRTGGFLQLSLIGEPGVGKTRLLRELATRAAPDLAVFEGRATEFEQETPFGLILDALEDHVERADLALTTDEKCLLAHLFPTLSEGSGLTGDLSGLARHHLHRATRRLLELIAEERGLVLILDDLHWADTPSLDLLDYLVRHPPRARILVAMGYRPQQASAQLVTLSEEEGGRAIPVRPFTEGEADEFLTPRISRSRRRELFQESGGNPFYLEALTQMDPGGTAAKQAVDAEFSPELPLAVRAALQAEFANLDPAVRTVAQGAAVISDEFNATLTAAASGMSESMALSGLDTLVARDIVRPAAPAHFRFRHPLLRQAAYESAGAGWRLAAHARLAAHLERLGAPAVVRARHVEHSAQFGDGAAIATLTEAARAVAAHAPTTTAHWLRAALDLMPEDAGHPGLPDRVDLLFELFHVQAVSGRADMARGTGTELLRILPAEDYARRAKAVQLCGVIYRQLGRHELARAFVRDELAKIADPESPAAAILHARTAADRLLVLDIDGAQAALDHIPERAPEWPPGLEVAVEAMRALPAYGHGRVADALRYLDETGSLIDGTPDEHLHQFMDSLGWFCWSTVLLGRYELALHHFEQTRALALRTGQNYMLGYILAGLARLHVLTGRLPEAAKAADEALEEGRLLRSDELRVYAITQQCLCASEFGEHDRALRLGEEAMAVDPHAREWWSAMARYTHAAALLEAERMEEGTAAMLDLWNAGPAEHLDPGTLVSSAERMSHAEATAGRAEDAHRWAGLAESMASPELAGEVGLARLARAHALRLNDPGAAAALAAEAAELLGAAGRRPDSGKAELAAAKAHGEAGERTLAKARLRNARQIFEDCSMRGLNAKVVREQRRLGVYVPTSAGGRTGNDHGLSRRELDVVALIIEGDSNQQIAERLFISVRTVETHISHIFAKLGVSSRLGVARAMADRSAT</sequence>
<dbReference type="GO" id="GO:0004016">
    <property type="term" value="F:adenylate cyclase activity"/>
    <property type="evidence" value="ECO:0007669"/>
    <property type="project" value="TreeGrafter"/>
</dbReference>
<feature type="domain" description="HTH luxR-type" evidence="3">
    <location>
        <begin position="892"/>
        <end position="957"/>
    </location>
</feature>
<dbReference type="Gene3D" id="3.40.50.300">
    <property type="entry name" value="P-loop containing nucleotide triphosphate hydrolases"/>
    <property type="match status" value="1"/>
</dbReference>
<keyword evidence="2" id="KW-0067">ATP-binding</keyword>
<dbReference type="Proteomes" id="UP000669179">
    <property type="component" value="Unassembled WGS sequence"/>
</dbReference>
<proteinExistence type="predicted"/>
<comment type="caution">
    <text evidence="4">The sequence shown here is derived from an EMBL/GenBank/DDBJ whole genome shotgun (WGS) entry which is preliminary data.</text>
</comment>
<dbReference type="PROSITE" id="PS00622">
    <property type="entry name" value="HTH_LUXR_1"/>
    <property type="match status" value="1"/>
</dbReference>
<dbReference type="SUPFAM" id="SSF48452">
    <property type="entry name" value="TPR-like"/>
    <property type="match status" value="1"/>
</dbReference>
<protein>
    <submittedName>
        <fullName evidence="4">AAA family ATPase</fullName>
    </submittedName>
</protein>
<evidence type="ECO:0000313" key="4">
    <source>
        <dbReference type="EMBL" id="MBO2451024.1"/>
    </source>
</evidence>
<dbReference type="InterPro" id="IPR000792">
    <property type="entry name" value="Tscrpt_reg_LuxR_C"/>
</dbReference>
<dbReference type="PANTHER" id="PTHR16305:SF35">
    <property type="entry name" value="TRANSCRIPTIONAL ACTIVATOR DOMAIN"/>
    <property type="match status" value="1"/>
</dbReference>